<dbReference type="InterPro" id="IPR008145">
    <property type="entry name" value="GK/Ca_channel_bsu"/>
</dbReference>
<dbReference type="Gene3D" id="2.30.30.40">
    <property type="entry name" value="SH3 Domains"/>
    <property type="match status" value="1"/>
</dbReference>
<dbReference type="CDD" id="cd11863">
    <property type="entry name" value="SH3_CACNB"/>
    <property type="match status" value="1"/>
</dbReference>
<feature type="compositionally biased region" description="Polar residues" evidence="2">
    <location>
        <begin position="497"/>
        <end position="506"/>
    </location>
</feature>
<dbReference type="PRINTS" id="PR01626">
    <property type="entry name" value="LCACHANNELB"/>
</dbReference>
<dbReference type="SMART" id="SM00072">
    <property type="entry name" value="GuKc"/>
    <property type="match status" value="1"/>
</dbReference>
<evidence type="ECO:0000256" key="2">
    <source>
        <dbReference type="SAM" id="MobiDB-lite"/>
    </source>
</evidence>
<dbReference type="InterPro" id="IPR000584">
    <property type="entry name" value="VDCC_L_bsu"/>
</dbReference>
<name>Q27S88_9CNID</name>
<feature type="compositionally biased region" description="Basic and acidic residues" evidence="2">
    <location>
        <begin position="230"/>
        <end position="244"/>
    </location>
</feature>
<feature type="domain" description="Guanylate kinase/L-type calcium channel beta subunit" evidence="3">
    <location>
        <begin position="303"/>
        <end position="485"/>
    </location>
</feature>
<evidence type="ECO:0000259" key="3">
    <source>
        <dbReference type="SMART" id="SM00072"/>
    </source>
</evidence>
<dbReference type="InterPro" id="IPR027417">
    <property type="entry name" value="P-loop_NTPase"/>
</dbReference>
<evidence type="ECO:0000313" key="4">
    <source>
        <dbReference type="EMBL" id="ABD59026.1"/>
    </source>
</evidence>
<dbReference type="InterPro" id="IPR036028">
    <property type="entry name" value="SH3-like_dom_sf"/>
</dbReference>
<dbReference type="SUPFAM" id="SSF50044">
    <property type="entry name" value="SH3-domain"/>
    <property type="match status" value="1"/>
</dbReference>
<dbReference type="EMBL" id="DQ385495">
    <property type="protein sequence ID" value="ABD59026.1"/>
    <property type="molecule type" value="mRNA"/>
</dbReference>
<proteinExistence type="evidence at transcript level"/>
<dbReference type="PANTHER" id="PTHR11824">
    <property type="entry name" value="VOLTAGE-DEPENDENT CALCIUM CHANNEL BETA SUBUNIT"/>
    <property type="match status" value="1"/>
</dbReference>
<dbReference type="AlphaFoldDB" id="Q27S88"/>
<dbReference type="GO" id="GO:0005891">
    <property type="term" value="C:voltage-gated calcium channel complex"/>
    <property type="evidence" value="ECO:0007669"/>
    <property type="project" value="InterPro"/>
</dbReference>
<feature type="region of interest" description="Disordered" evidence="2">
    <location>
        <begin position="207"/>
        <end position="296"/>
    </location>
</feature>
<keyword evidence="1" id="KW-0597">Phosphoprotein</keyword>
<accession>Q27S88</accession>
<reference evidence="4" key="1">
    <citation type="submission" date="2006-01" db="EMBL/GenBank/DDBJ databases">
        <title>Cloning and functional expression of voltage-gated ion channel subunits from cnidocytes of the Portuguese Man O'War, Physalia physalis.</title>
        <authorList>
            <person name="Bouchard C."/>
            <person name="Price R.B."/>
            <person name="Moneypenny C.G."/>
            <person name="Thompson L.F."/>
            <person name="Zillhardt M."/>
            <person name="Stalheim L."/>
            <person name="Anderson P.A.V."/>
        </authorList>
    </citation>
    <scope>NUCLEOTIDE SEQUENCE</scope>
</reference>
<feature type="region of interest" description="Disordered" evidence="2">
    <location>
        <begin position="496"/>
        <end position="533"/>
    </location>
</feature>
<sequence>MVTASYNVPLDNTSATHSFNYPHAFLLTHSSCSYHSNEGFINSSTEVDIVDENDFKPLFEGNSNEPHCQKKVISFSSLLDNVVAPIWYFFEMGDEFDSRKTSGTSSEYGEEDVEALRVQALEQLAAAASKPVAFAVRANYGYNGSEDEDCPVNGMAVSFEAKDCLHIKVKFNNDWWIGRVVKEGHDIGFIPSASRLDNIRQSGISGKLKLRQSSTSSNMNLEDQSQPLSREQDNRSPSEERGTSFDDDSPASPLRNPSGSSLTANNNNNNSNTASNVNNSQPKGKKGIFKKSENLPPYDVVPSMRPIIFVGPSLKGYEVTNMMQKALFDYLKHRFQGRIVITRVGADISLAKRSAFQHPGKQPVIQKKGNTQSGIVEVQQEIERIFELCRSMQLVVLDCESINHPSQVAKTSLAPIIAMIRIASPKVLTRLIKSRGKSQTKHLNFQLVAAEKLNQCTEDMFDVILDENQLEDACEHLGDFLEAYWRSAVPPRRPYVNSDNRSYNNAGGQSIGNYNGGGQYNGTPQRHLRTAQV</sequence>
<feature type="compositionally biased region" description="Polar residues" evidence="2">
    <location>
        <begin position="211"/>
        <end position="229"/>
    </location>
</feature>
<feature type="compositionally biased region" description="Low complexity" evidence="2">
    <location>
        <begin position="258"/>
        <end position="280"/>
    </location>
</feature>
<dbReference type="GO" id="GO:0005245">
    <property type="term" value="F:voltage-gated calcium channel activity"/>
    <property type="evidence" value="ECO:0007669"/>
    <property type="project" value="InterPro"/>
</dbReference>
<dbReference type="Pfam" id="PF00625">
    <property type="entry name" value="Guanylate_kin"/>
    <property type="match status" value="1"/>
</dbReference>
<organism evidence="4">
    <name type="scientific">Physalia physalis</name>
    <dbReference type="NCBI Taxonomy" id="168775"/>
    <lineage>
        <taxon>Eukaryota</taxon>
        <taxon>Metazoa</taxon>
        <taxon>Cnidaria</taxon>
        <taxon>Hydrozoa</taxon>
        <taxon>Hydroidolina</taxon>
        <taxon>Siphonophorae</taxon>
        <taxon>Cystonectae</taxon>
        <taxon>Physaliidae</taxon>
        <taxon>Physalia</taxon>
    </lineage>
</organism>
<evidence type="ECO:0000256" key="1">
    <source>
        <dbReference type="ARBA" id="ARBA00022553"/>
    </source>
</evidence>
<protein>
    <submittedName>
        <fullName evidence="4">Voltage-gated calcium channel beta subunit</fullName>
    </submittedName>
</protein>
<dbReference type="SMR" id="Q27S88"/>
<dbReference type="Gene3D" id="3.40.50.300">
    <property type="entry name" value="P-loop containing nucleotide triphosphate hydrolases"/>
    <property type="match status" value="1"/>
</dbReference>
<dbReference type="SUPFAM" id="SSF52540">
    <property type="entry name" value="P-loop containing nucleoside triphosphate hydrolases"/>
    <property type="match status" value="1"/>
</dbReference>